<evidence type="ECO:0000256" key="3">
    <source>
        <dbReference type="ARBA" id="ARBA00022842"/>
    </source>
</evidence>
<dbReference type="InterPro" id="IPR029065">
    <property type="entry name" value="Enolase_C-like"/>
</dbReference>
<keyword evidence="10" id="KW-1185">Reference proteome</keyword>
<evidence type="ECO:0000256" key="2">
    <source>
        <dbReference type="ARBA" id="ARBA00022723"/>
    </source>
</evidence>
<dbReference type="InterPro" id="IPR036849">
    <property type="entry name" value="Enolase-like_C_sf"/>
</dbReference>
<feature type="binding site" evidence="6">
    <location>
        <position position="222"/>
    </location>
    <ligand>
        <name>Mg(2+)</name>
        <dbReference type="ChEBI" id="CHEBI:18420"/>
    </ligand>
</feature>
<dbReference type="CDD" id="cd03319">
    <property type="entry name" value="L-Ala-DL-Glu_epimerase"/>
    <property type="match status" value="1"/>
</dbReference>
<evidence type="ECO:0000256" key="5">
    <source>
        <dbReference type="PIRSR" id="PIRSR634603-1"/>
    </source>
</evidence>
<dbReference type="InterPro" id="IPR029017">
    <property type="entry name" value="Enolase-like_N"/>
</dbReference>
<dbReference type="InterPro" id="IPR034603">
    <property type="entry name" value="Dipeptide_epimerase"/>
</dbReference>
<dbReference type="Pfam" id="PF02746">
    <property type="entry name" value="MR_MLE_N"/>
    <property type="match status" value="1"/>
</dbReference>
<dbReference type="PANTHER" id="PTHR48080:SF3">
    <property type="entry name" value="ENOLASE SUPERFAMILY MEMBER DDB_G0284701"/>
    <property type="match status" value="1"/>
</dbReference>
<dbReference type="GO" id="GO:0016855">
    <property type="term" value="F:racemase and epimerase activity, acting on amino acids and derivatives"/>
    <property type="evidence" value="ECO:0007669"/>
    <property type="project" value="UniProtKB-UniRule"/>
</dbReference>
<keyword evidence="2 6" id="KW-0479">Metal-binding</keyword>
<evidence type="ECO:0000256" key="1">
    <source>
        <dbReference type="ARBA" id="ARBA00008031"/>
    </source>
</evidence>
<evidence type="ECO:0000313" key="9">
    <source>
        <dbReference type="EMBL" id="BAX80509.1"/>
    </source>
</evidence>
<evidence type="ECO:0000256" key="4">
    <source>
        <dbReference type="ARBA" id="ARBA00023235"/>
    </source>
</evidence>
<dbReference type="InterPro" id="IPR013342">
    <property type="entry name" value="Mandelate_racemase_C"/>
</dbReference>
<organism evidence="9 10">
    <name type="scientific">Labilibaculum antarcticum</name>
    <dbReference type="NCBI Taxonomy" id="1717717"/>
    <lineage>
        <taxon>Bacteria</taxon>
        <taxon>Pseudomonadati</taxon>
        <taxon>Bacteroidota</taxon>
        <taxon>Bacteroidia</taxon>
        <taxon>Marinilabiliales</taxon>
        <taxon>Marinifilaceae</taxon>
        <taxon>Labilibaculum</taxon>
    </lineage>
</organism>
<dbReference type="RefSeq" id="WP_096429357.1">
    <property type="nucleotide sequence ID" value="NZ_AP018042.1"/>
</dbReference>
<dbReference type="Gene3D" id="3.30.390.10">
    <property type="entry name" value="Enolase-like, N-terminal domain"/>
    <property type="match status" value="1"/>
</dbReference>
<dbReference type="EC" id="5.1.1.-" evidence="7"/>
<feature type="domain" description="Mandelate racemase/muconate lactonizing enzyme C-terminal" evidence="8">
    <location>
        <begin position="179"/>
        <end position="270"/>
    </location>
</feature>
<feature type="active site" description="Proton acceptor; specific for (R)-substrate epimerization" evidence="5">
    <location>
        <position position="198"/>
    </location>
</feature>
<reference evidence="9 10" key="1">
    <citation type="journal article" date="2018" name="Mar. Genomics">
        <title>Complete genome sequence of Marinifilaceae bacterium strain SPP2, isolated from the Antarctic marine sediment.</title>
        <authorList>
            <person name="Watanabe M."/>
            <person name="Kojima H."/>
            <person name="Fukui M."/>
        </authorList>
    </citation>
    <scope>NUCLEOTIDE SEQUENCE [LARGE SCALE GENOMIC DNA]</scope>
    <source>
        <strain evidence="9 10">SPP2</strain>
    </source>
</reference>
<dbReference type="SUPFAM" id="SSF51604">
    <property type="entry name" value="Enolase C-terminal domain-like"/>
    <property type="match status" value="1"/>
</dbReference>
<comment type="similarity">
    <text evidence="1 7">Belongs to the mandelate racemase/muconate lactonizing enzyme family.</text>
</comment>
<dbReference type="PANTHER" id="PTHR48080">
    <property type="entry name" value="D-GALACTONATE DEHYDRATASE-RELATED"/>
    <property type="match status" value="1"/>
</dbReference>
<keyword evidence="3 6" id="KW-0460">Magnesium</keyword>
<gene>
    <name evidence="9" type="ORF">ALGA_2171</name>
</gene>
<dbReference type="SFLD" id="SFLDG00180">
    <property type="entry name" value="muconate_cycloisomerase"/>
    <property type="match status" value="1"/>
</dbReference>
<dbReference type="AlphaFoldDB" id="A0A1Y1CJE3"/>
<feature type="binding site" evidence="6">
    <location>
        <position position="274"/>
    </location>
    <ligand>
        <name>Mg(2+)</name>
        <dbReference type="ChEBI" id="CHEBI:18420"/>
    </ligand>
</feature>
<name>A0A1Y1CJE3_9BACT</name>
<dbReference type="Gene3D" id="3.20.20.120">
    <property type="entry name" value="Enolase-like C-terminal domain"/>
    <property type="match status" value="1"/>
</dbReference>
<dbReference type="EMBL" id="AP018042">
    <property type="protein sequence ID" value="BAX80509.1"/>
    <property type="molecule type" value="Genomic_DNA"/>
</dbReference>
<dbReference type="SMART" id="SM00922">
    <property type="entry name" value="MR_MLE"/>
    <property type="match status" value="1"/>
</dbReference>
<dbReference type="KEGG" id="mbas:ALGA_2171"/>
<evidence type="ECO:0000313" key="10">
    <source>
        <dbReference type="Proteomes" id="UP000218267"/>
    </source>
</evidence>
<keyword evidence="4 7" id="KW-0413">Isomerase</keyword>
<dbReference type="InterPro" id="IPR034593">
    <property type="entry name" value="DgoD-like"/>
</dbReference>
<proteinExistence type="inferred from homology"/>
<dbReference type="SFLD" id="SFLDS00001">
    <property type="entry name" value="Enolase"/>
    <property type="match status" value="1"/>
</dbReference>
<accession>A0A1Y1CJE3</accession>
<protein>
    <recommendedName>
        <fullName evidence="7">Dipeptide epimerase</fullName>
        <ecNumber evidence="7">5.1.1.-</ecNumber>
    </recommendedName>
</protein>
<dbReference type="Pfam" id="PF13378">
    <property type="entry name" value="MR_MLE_C"/>
    <property type="match status" value="1"/>
</dbReference>
<evidence type="ECO:0000256" key="6">
    <source>
        <dbReference type="PIRSR" id="PIRSR634603-3"/>
    </source>
</evidence>
<sequence length="381" mass="42032">MTIDRRKFLGNTGLLAGAAFLLPAMNSCGGTGTGTGKSSYFGKGLKLSFEPYELQLKHVFTIASFSRTTTPVMLTKIEWEGVVGYGEASMPPYLGESHQTATKFLNSLNLKQFSDPFRLSEILSYVDAVADGNCAAKASIDIALHDLIGKLLEKPWFKIWGYNKEDTPVTTFTIGMDKPDVVIEKVKEASPYKMLKVKIGRGTDEEMINTIRKITDVPLCVDVNQGWKDKHEALDKIHWLKEQGVVFVEQPMDKHNLDDMAWLTQHSPLPTIADEAIQRLDDVAKLQGVYSGINIKLMKCTGMREAHKMMNVARSLDMKVMIGCMTETSCGVSAAAQLSPMVDWADLDGNLLISNDPFKGIQVLDGKVILPDRPGIGVTKI</sequence>
<dbReference type="PROSITE" id="PS51318">
    <property type="entry name" value="TAT"/>
    <property type="match status" value="1"/>
</dbReference>
<evidence type="ECO:0000259" key="8">
    <source>
        <dbReference type="SMART" id="SM00922"/>
    </source>
</evidence>
<dbReference type="SUPFAM" id="SSF54826">
    <property type="entry name" value="Enolase N-terminal domain-like"/>
    <property type="match status" value="1"/>
</dbReference>
<reference evidence="10" key="2">
    <citation type="journal article" date="2020" name="Antonie Van Leeuwenhoek">
        <title>Labilibaculum antarcticum sp. nov., a novel facultative anaerobic, psychrotorelant bacterium isolated from marine sediment of Antarctica.</title>
        <authorList>
            <person name="Watanabe M."/>
            <person name="Kojima H."/>
            <person name="Fukui M."/>
        </authorList>
    </citation>
    <scope>NUCLEOTIDE SEQUENCE [LARGE SCALE GENOMIC DNA]</scope>
    <source>
        <strain evidence="10">SPP2</strain>
    </source>
</reference>
<dbReference type="Proteomes" id="UP000218267">
    <property type="component" value="Chromosome"/>
</dbReference>
<evidence type="ECO:0000256" key="7">
    <source>
        <dbReference type="RuleBase" id="RU366006"/>
    </source>
</evidence>
<dbReference type="OrthoDB" id="9775391at2"/>
<feature type="active site" description="Proton acceptor; specific for (S)-substrate epimerization" evidence="5">
    <location>
        <position position="296"/>
    </location>
</feature>
<dbReference type="InterPro" id="IPR013341">
    <property type="entry name" value="Mandelate_racemase_N_dom"/>
</dbReference>
<comment type="cofactor">
    <cofactor evidence="6 7">
        <name>Mg(2+)</name>
        <dbReference type="ChEBI" id="CHEBI:18420"/>
    </cofactor>
    <text evidence="6 7">Binds 1 Mg(2+) ion per subunit.</text>
</comment>
<dbReference type="InterPro" id="IPR006311">
    <property type="entry name" value="TAT_signal"/>
</dbReference>
<dbReference type="GO" id="GO:0000287">
    <property type="term" value="F:magnesium ion binding"/>
    <property type="evidence" value="ECO:0007669"/>
    <property type="project" value="UniProtKB-ARBA"/>
</dbReference>
<feature type="binding site" evidence="6">
    <location>
        <position position="249"/>
    </location>
    <ligand>
        <name>Mg(2+)</name>
        <dbReference type="ChEBI" id="CHEBI:18420"/>
    </ligand>
</feature>